<dbReference type="Proteomes" id="UP000593571">
    <property type="component" value="Unassembled WGS sequence"/>
</dbReference>
<evidence type="ECO:0000313" key="2">
    <source>
        <dbReference type="Proteomes" id="UP000593571"/>
    </source>
</evidence>
<dbReference type="EMBL" id="JACASE010000015">
    <property type="protein sequence ID" value="KAF6405014.1"/>
    <property type="molecule type" value="Genomic_DNA"/>
</dbReference>
<proteinExistence type="predicted"/>
<reference evidence="1 2" key="1">
    <citation type="journal article" date="2020" name="Nature">
        <title>Six reference-quality genomes reveal evolution of bat adaptations.</title>
        <authorList>
            <person name="Jebb D."/>
            <person name="Huang Z."/>
            <person name="Pippel M."/>
            <person name="Hughes G.M."/>
            <person name="Lavrichenko K."/>
            <person name="Devanna P."/>
            <person name="Winkler S."/>
            <person name="Jermiin L.S."/>
            <person name="Skirmuntt E.C."/>
            <person name="Katzourakis A."/>
            <person name="Burkitt-Gray L."/>
            <person name="Ray D.A."/>
            <person name="Sullivan K.A.M."/>
            <person name="Roscito J.G."/>
            <person name="Kirilenko B.M."/>
            <person name="Davalos L.M."/>
            <person name="Corthals A.P."/>
            <person name="Power M.L."/>
            <person name="Jones G."/>
            <person name="Ransome R.D."/>
            <person name="Dechmann D.K.N."/>
            <person name="Locatelli A.G."/>
            <person name="Puechmaille S.J."/>
            <person name="Fedrigo O."/>
            <person name="Jarvis E.D."/>
            <person name="Hiller M."/>
            <person name="Vernes S.C."/>
            <person name="Myers E.W."/>
            <person name="Teeling E.C."/>
        </authorList>
    </citation>
    <scope>NUCLEOTIDE SEQUENCE [LARGE SCALE GENOMIC DNA]</scope>
    <source>
        <strain evidence="1">MRouAeg1</strain>
        <tissue evidence="1">Muscle</tissue>
    </source>
</reference>
<dbReference type="AlphaFoldDB" id="A0A7J8C2D2"/>
<organism evidence="1 2">
    <name type="scientific">Rousettus aegyptiacus</name>
    <name type="common">Egyptian fruit bat</name>
    <name type="synonym">Pteropus aegyptiacus</name>
    <dbReference type="NCBI Taxonomy" id="9407"/>
    <lineage>
        <taxon>Eukaryota</taxon>
        <taxon>Metazoa</taxon>
        <taxon>Chordata</taxon>
        <taxon>Craniata</taxon>
        <taxon>Vertebrata</taxon>
        <taxon>Euteleostomi</taxon>
        <taxon>Mammalia</taxon>
        <taxon>Eutheria</taxon>
        <taxon>Laurasiatheria</taxon>
        <taxon>Chiroptera</taxon>
        <taxon>Yinpterochiroptera</taxon>
        <taxon>Pteropodoidea</taxon>
        <taxon>Pteropodidae</taxon>
        <taxon>Rousettinae</taxon>
        <taxon>Rousettus</taxon>
    </lineage>
</organism>
<keyword evidence="2" id="KW-1185">Reference proteome</keyword>
<name>A0A7J8C2D2_ROUAE</name>
<accession>A0A7J8C2D2</accession>
<protein>
    <submittedName>
        <fullName evidence="1">Uncharacterized protein</fullName>
    </submittedName>
</protein>
<gene>
    <name evidence="1" type="ORF">HJG63_009337</name>
</gene>
<comment type="caution">
    <text evidence="1">The sequence shown here is derived from an EMBL/GenBank/DDBJ whole genome shotgun (WGS) entry which is preliminary data.</text>
</comment>
<sequence length="212" mass="23705">MTSILASPRAPPPFLSQCMLFLSTTASPAVALCSESLCPYLSPGPQRLFFRVHKQLHICVQDTFPPISYSECLPGSGAVPDSKPDLTLTEQRRQTVNRVLSAHGRFFEGNRNTRMKSLRGLGKKRPLETVFRVDILIKEPLYSFIKEIKERARNNLADTFSPKTLTEEEPKQAEGARWGTKPESSLLERLMHPLATASPDWLALLSTAWVAL</sequence>
<evidence type="ECO:0000313" key="1">
    <source>
        <dbReference type="EMBL" id="KAF6405014.1"/>
    </source>
</evidence>